<dbReference type="WBParaSite" id="ES5_v2.g9498.t1">
    <property type="protein sequence ID" value="ES5_v2.g9498.t1"/>
    <property type="gene ID" value="ES5_v2.g9498"/>
</dbReference>
<dbReference type="Proteomes" id="UP000887579">
    <property type="component" value="Unplaced"/>
</dbReference>
<organism evidence="1 2">
    <name type="scientific">Panagrolaimus sp. ES5</name>
    <dbReference type="NCBI Taxonomy" id="591445"/>
    <lineage>
        <taxon>Eukaryota</taxon>
        <taxon>Metazoa</taxon>
        <taxon>Ecdysozoa</taxon>
        <taxon>Nematoda</taxon>
        <taxon>Chromadorea</taxon>
        <taxon>Rhabditida</taxon>
        <taxon>Tylenchina</taxon>
        <taxon>Panagrolaimomorpha</taxon>
        <taxon>Panagrolaimoidea</taxon>
        <taxon>Panagrolaimidae</taxon>
        <taxon>Panagrolaimus</taxon>
    </lineage>
</organism>
<proteinExistence type="predicted"/>
<protein>
    <submittedName>
        <fullName evidence="2">G-protein coupled receptors family 1 profile domain-containing protein</fullName>
    </submittedName>
</protein>
<sequence>MEPGMPLSSLPLTTMSSTLDDYCKNPTPLNRPLTAGSVDYVIQHYIFPIQFIFGVCGNSLNLLVLLSSSMKNQANTFLSAMAFADLAFLFCMVPFSLASFEPFYTNVNFKNFLYLYRAHGVGVANMFSTAATWLVLAVSIERFSGVRRPMHTRFQLRDRRLLSLIGVIFLVASLLTLYQQFEYRVVFKKNCNVTTPNIAFVHSLNSTSPFLRNYIKFSKYTQICCGVVLPVLAVAALNVSLIYFLRRREIIPRATCGTSKDTDFRRTSDFGTFQRQERKVTATVLSIVTCFSITHLPSLVPYFYELFMQFYIPSALLNNTIAIVNSLLVSGKVLNFVLFCTSSTHFRRRTMMMLRSWCTSRRKKYSSMTSTAIATAPQSNLTITKKQQSIQMHTYRKREGLAKSSTVSTQVD</sequence>
<evidence type="ECO:0000313" key="2">
    <source>
        <dbReference type="WBParaSite" id="ES5_v2.g9498.t1"/>
    </source>
</evidence>
<accession>A0AC34GWN4</accession>
<name>A0AC34GWN4_9BILA</name>
<reference evidence="2" key="1">
    <citation type="submission" date="2022-11" db="UniProtKB">
        <authorList>
            <consortium name="WormBaseParasite"/>
        </authorList>
    </citation>
    <scope>IDENTIFICATION</scope>
</reference>
<evidence type="ECO:0000313" key="1">
    <source>
        <dbReference type="Proteomes" id="UP000887579"/>
    </source>
</evidence>